<protein>
    <submittedName>
        <fullName evidence="2">Alpha/beta hydrolase</fullName>
    </submittedName>
</protein>
<proteinExistence type="predicted"/>
<reference evidence="2" key="1">
    <citation type="submission" date="2014-09" db="EMBL/GenBank/DDBJ databases">
        <title>Draft genome sequence of an oleaginous Mucoromycotina fungus Mucor ambiguus NBRC6742.</title>
        <authorList>
            <person name="Takeda I."/>
            <person name="Yamane N."/>
            <person name="Morita T."/>
            <person name="Tamano K."/>
            <person name="Machida M."/>
            <person name="Baker S."/>
            <person name="Koike H."/>
        </authorList>
    </citation>
    <scope>NUCLEOTIDE SEQUENCE</scope>
    <source>
        <strain evidence="2">NBRC 6742</strain>
    </source>
</reference>
<organism evidence="2">
    <name type="scientific">Mucor ambiguus</name>
    <dbReference type="NCBI Taxonomy" id="91626"/>
    <lineage>
        <taxon>Eukaryota</taxon>
        <taxon>Fungi</taxon>
        <taxon>Fungi incertae sedis</taxon>
        <taxon>Mucoromycota</taxon>
        <taxon>Mucoromycotina</taxon>
        <taxon>Mucoromycetes</taxon>
        <taxon>Mucorales</taxon>
        <taxon>Mucorineae</taxon>
        <taxon>Mucoraceae</taxon>
        <taxon>Mucor</taxon>
    </lineage>
</organism>
<gene>
    <name evidence="2" type="ORF">MAM1_0246d08659</name>
</gene>
<dbReference type="GO" id="GO:0004553">
    <property type="term" value="F:hydrolase activity, hydrolyzing O-glycosyl compounds"/>
    <property type="evidence" value="ECO:0007669"/>
    <property type="project" value="TreeGrafter"/>
</dbReference>
<dbReference type="STRING" id="91626.A0A0C9MZP8"/>
<dbReference type="InterPro" id="IPR052382">
    <property type="entry name" value="ABHD10_acyl-thioesterase"/>
</dbReference>
<dbReference type="OrthoDB" id="408373at2759"/>
<sequence length="244" mass="28008">MIPRNIIRTFNNKLTFTHVPPPNEISSRTICFIPGFRSDFTTSKKADYIYNFAIQHRLGFLSWNHSQHGSVVDWYKDGLEIVQEHHVDYIVGASMGLWIALLISRDIPIQGIMGIGGGVDFTERWLQQQVPVEQRSDPESVWRKPSEYDSSGHYDIRIDFLLNSRPALLLDDPKAQFKCPSIQLIHGVNDHDVPIDTARQLYKYLSTNGVEKVSCLEVEDGDHRLSKSQDLALVHQKLQEMVFF</sequence>
<dbReference type="AlphaFoldDB" id="A0A0C9MZP8"/>
<name>A0A0C9MZP8_9FUNG</name>
<keyword evidence="3" id="KW-1185">Reference proteome</keyword>
<evidence type="ECO:0000313" key="3">
    <source>
        <dbReference type="Proteomes" id="UP000053815"/>
    </source>
</evidence>
<evidence type="ECO:0000313" key="2">
    <source>
        <dbReference type="EMBL" id="GAN09137.1"/>
    </source>
</evidence>
<dbReference type="EMBL" id="DF836535">
    <property type="protein sequence ID" value="GAN09137.1"/>
    <property type="molecule type" value="Genomic_DNA"/>
</dbReference>
<dbReference type="PANTHER" id="PTHR16138">
    <property type="entry name" value="MYCOPHENOLIC ACID ACYL-GLUCURONIDE ESTERASE, MITOCHONDRIAL"/>
    <property type="match status" value="1"/>
</dbReference>
<dbReference type="Gene3D" id="3.40.50.1820">
    <property type="entry name" value="alpha/beta hydrolase"/>
    <property type="match status" value="1"/>
</dbReference>
<keyword evidence="1 2" id="KW-0378">Hydrolase</keyword>
<dbReference type="InterPro" id="IPR029058">
    <property type="entry name" value="AB_hydrolase_fold"/>
</dbReference>
<evidence type="ECO:0000256" key="1">
    <source>
        <dbReference type="ARBA" id="ARBA00022801"/>
    </source>
</evidence>
<accession>A0A0C9MZP8</accession>
<dbReference type="PANTHER" id="PTHR16138:SF7">
    <property type="entry name" value="PALMITOYL-PROTEIN THIOESTERASE ABHD10, MITOCHONDRIAL"/>
    <property type="match status" value="1"/>
</dbReference>
<dbReference type="SUPFAM" id="SSF53474">
    <property type="entry name" value="alpha/beta-Hydrolases"/>
    <property type="match status" value="1"/>
</dbReference>
<dbReference type="Proteomes" id="UP000053815">
    <property type="component" value="Unassembled WGS sequence"/>
</dbReference>